<evidence type="ECO:0000313" key="1">
    <source>
        <dbReference type="EMBL" id="GFT50053.1"/>
    </source>
</evidence>
<dbReference type="Proteomes" id="UP000887013">
    <property type="component" value="Unassembled WGS sequence"/>
</dbReference>
<gene>
    <name evidence="1" type="ORF">NPIL_355851</name>
</gene>
<name>A0A8X6P7E7_NEPPI</name>
<reference evidence="1" key="1">
    <citation type="submission" date="2020-08" db="EMBL/GenBank/DDBJ databases">
        <title>Multicomponent nature underlies the extraordinary mechanical properties of spider dragline silk.</title>
        <authorList>
            <person name="Kono N."/>
            <person name="Nakamura H."/>
            <person name="Mori M."/>
            <person name="Yoshida Y."/>
            <person name="Ohtoshi R."/>
            <person name="Malay A.D."/>
            <person name="Moran D.A.P."/>
            <person name="Tomita M."/>
            <person name="Numata K."/>
            <person name="Arakawa K."/>
        </authorList>
    </citation>
    <scope>NUCLEOTIDE SEQUENCE</scope>
</reference>
<dbReference type="AlphaFoldDB" id="A0A8X6P7E7"/>
<sequence length="174" mass="20377">MNDKLLLESYNKVLREQLRDNVMEECLDKSVSESSYYLLHRPVVKENNVKIKVRIIYNASSKGMNCLSLNDCLLQGPSLLTSVLDLKTIWSLINHPTVVRYFASNNIKWQFSVEKVPWWEAFKEKLARNVKTALRKALCKSSLDRDQLEVNIIDSKIYLIPDQRRIKLIVGHWR</sequence>
<comment type="caution">
    <text evidence="1">The sequence shown here is derived from an EMBL/GenBank/DDBJ whole genome shotgun (WGS) entry which is preliminary data.</text>
</comment>
<protein>
    <submittedName>
        <fullName evidence="1">Uncharacterized protein</fullName>
    </submittedName>
</protein>
<keyword evidence="2" id="KW-1185">Reference proteome</keyword>
<dbReference type="OrthoDB" id="6428475at2759"/>
<evidence type="ECO:0000313" key="2">
    <source>
        <dbReference type="Proteomes" id="UP000887013"/>
    </source>
</evidence>
<organism evidence="1 2">
    <name type="scientific">Nephila pilipes</name>
    <name type="common">Giant wood spider</name>
    <name type="synonym">Nephila maculata</name>
    <dbReference type="NCBI Taxonomy" id="299642"/>
    <lineage>
        <taxon>Eukaryota</taxon>
        <taxon>Metazoa</taxon>
        <taxon>Ecdysozoa</taxon>
        <taxon>Arthropoda</taxon>
        <taxon>Chelicerata</taxon>
        <taxon>Arachnida</taxon>
        <taxon>Araneae</taxon>
        <taxon>Araneomorphae</taxon>
        <taxon>Entelegynae</taxon>
        <taxon>Araneoidea</taxon>
        <taxon>Nephilidae</taxon>
        <taxon>Nephila</taxon>
    </lineage>
</organism>
<proteinExistence type="predicted"/>
<accession>A0A8X6P7E7</accession>
<dbReference type="EMBL" id="BMAW01111863">
    <property type="protein sequence ID" value="GFT50053.1"/>
    <property type="molecule type" value="Genomic_DNA"/>
</dbReference>